<comment type="caution">
    <text evidence="2">The sequence shown here is derived from an EMBL/GenBank/DDBJ whole genome shotgun (WGS) entry which is preliminary data.</text>
</comment>
<dbReference type="Proteomes" id="UP001589575">
    <property type="component" value="Unassembled WGS sequence"/>
</dbReference>
<reference evidence="2 3" key="1">
    <citation type="submission" date="2024-09" db="EMBL/GenBank/DDBJ databases">
        <authorList>
            <person name="Sun Q."/>
            <person name="Mori K."/>
        </authorList>
    </citation>
    <scope>NUCLEOTIDE SEQUENCE [LARGE SCALE GENOMIC DNA]</scope>
    <source>
        <strain evidence="2 3">CCM 7609</strain>
    </source>
</reference>
<name>A0ABV5G0K2_9MICC</name>
<keyword evidence="3" id="KW-1185">Reference proteome</keyword>
<organism evidence="2 3">
    <name type="scientific">Citricoccus parietis</name>
    <dbReference type="NCBI Taxonomy" id="592307"/>
    <lineage>
        <taxon>Bacteria</taxon>
        <taxon>Bacillati</taxon>
        <taxon>Actinomycetota</taxon>
        <taxon>Actinomycetes</taxon>
        <taxon>Micrococcales</taxon>
        <taxon>Micrococcaceae</taxon>
        <taxon>Citricoccus</taxon>
    </lineage>
</organism>
<feature type="region of interest" description="Disordered" evidence="1">
    <location>
        <begin position="1"/>
        <end position="44"/>
    </location>
</feature>
<evidence type="ECO:0000313" key="3">
    <source>
        <dbReference type="Proteomes" id="UP001589575"/>
    </source>
</evidence>
<dbReference type="EMBL" id="JBHMFI010000001">
    <property type="protein sequence ID" value="MFB9072459.1"/>
    <property type="molecule type" value="Genomic_DNA"/>
</dbReference>
<evidence type="ECO:0000256" key="1">
    <source>
        <dbReference type="SAM" id="MobiDB-lite"/>
    </source>
</evidence>
<proteinExistence type="predicted"/>
<protein>
    <submittedName>
        <fullName evidence="2">Uncharacterized protein</fullName>
    </submittedName>
</protein>
<sequence length="44" mass="5247">MSAPESEQGRTPTRRWHPGTGRRRPGHGPWRRTRSRRCRRLRGP</sequence>
<feature type="compositionally biased region" description="Basic residues" evidence="1">
    <location>
        <begin position="12"/>
        <end position="44"/>
    </location>
</feature>
<gene>
    <name evidence="2" type="ORF">ACFFX0_15150</name>
</gene>
<evidence type="ECO:0000313" key="2">
    <source>
        <dbReference type="EMBL" id="MFB9072459.1"/>
    </source>
</evidence>
<accession>A0ABV5G0K2</accession>